<evidence type="ECO:0000313" key="2">
    <source>
        <dbReference type="Proteomes" id="UP001521222"/>
    </source>
</evidence>
<name>A0ABR3QKI0_9PLEO</name>
<reference evidence="1 2" key="1">
    <citation type="submission" date="2024-02" db="EMBL/GenBank/DDBJ databases">
        <title>De novo assembly and annotation of 12 fungi associated with fruit tree decline syndrome in Ontario, Canada.</title>
        <authorList>
            <person name="Sulman M."/>
            <person name="Ellouze W."/>
            <person name="Ilyukhin E."/>
        </authorList>
    </citation>
    <scope>NUCLEOTIDE SEQUENCE [LARGE SCALE GENOMIC DNA]</scope>
    <source>
        <strain evidence="1 2">M97-236</strain>
    </source>
</reference>
<keyword evidence="2" id="KW-1185">Reference proteome</keyword>
<accession>A0ABR3QKI0</accession>
<comment type="caution">
    <text evidence="1">The sequence shown here is derived from an EMBL/GenBank/DDBJ whole genome shotgun (WGS) entry which is preliminary data.</text>
</comment>
<protein>
    <submittedName>
        <fullName evidence="1">Uncharacterized protein</fullName>
    </submittedName>
</protein>
<evidence type="ECO:0000313" key="1">
    <source>
        <dbReference type="EMBL" id="KAL1592573.1"/>
    </source>
</evidence>
<organism evidence="1 2">
    <name type="scientific">Nothophoma quercina</name>
    <dbReference type="NCBI Taxonomy" id="749835"/>
    <lineage>
        <taxon>Eukaryota</taxon>
        <taxon>Fungi</taxon>
        <taxon>Dikarya</taxon>
        <taxon>Ascomycota</taxon>
        <taxon>Pezizomycotina</taxon>
        <taxon>Dothideomycetes</taxon>
        <taxon>Pleosporomycetidae</taxon>
        <taxon>Pleosporales</taxon>
        <taxon>Pleosporineae</taxon>
        <taxon>Didymellaceae</taxon>
        <taxon>Nothophoma</taxon>
    </lineage>
</organism>
<dbReference type="Proteomes" id="UP001521222">
    <property type="component" value="Unassembled WGS sequence"/>
</dbReference>
<dbReference type="EMBL" id="JAKIXB020000045">
    <property type="protein sequence ID" value="KAL1592573.1"/>
    <property type="molecule type" value="Genomic_DNA"/>
</dbReference>
<sequence>MPPYVTNDPSIYFDCLSFGWHCESRPFSDSYCKAARKREEARYEVDKRAAQLEKYWSQEIARRENAKRSMSIANVLGMTKSLKPFQGFGRHTKHDSVISIAVMEVGSDIEDVDLSE</sequence>
<gene>
    <name evidence="1" type="ORF">SLS59_009665</name>
</gene>
<proteinExistence type="predicted"/>